<evidence type="ECO:0000313" key="2">
    <source>
        <dbReference type="Proteomes" id="UP000278081"/>
    </source>
</evidence>
<dbReference type="Proteomes" id="UP000278081">
    <property type="component" value="Unassembled WGS sequence"/>
</dbReference>
<evidence type="ECO:0000313" key="1">
    <source>
        <dbReference type="EMBL" id="RUM08845.1"/>
    </source>
</evidence>
<reference evidence="1 2" key="1">
    <citation type="submission" date="2018-11" db="EMBL/GenBank/DDBJ databases">
        <title>Rhizobium chutanense sp. nov., isolated from root nodules of Phaseolus vulgaris in China.</title>
        <authorList>
            <person name="Huo Y."/>
        </authorList>
    </citation>
    <scope>NUCLEOTIDE SEQUENCE [LARGE SCALE GENOMIC DNA]</scope>
    <source>
        <strain evidence="1 2">C16</strain>
    </source>
</reference>
<sequence>MSALLIHGDRMKLFQIREQAELARNFQLALDLHIRRGSASKEYGFLWLGIRRPQALRETSCIIDGQIRFTAKSE</sequence>
<comment type="caution">
    <text evidence="1">The sequence shown here is derived from an EMBL/GenBank/DDBJ whole genome shotgun (WGS) entry which is preliminary data.</text>
</comment>
<protein>
    <submittedName>
        <fullName evidence="1">Uncharacterized protein</fullName>
    </submittedName>
</protein>
<gene>
    <name evidence="1" type="ORF">EFR84_04675</name>
</gene>
<dbReference type="EMBL" id="RJTJ01000003">
    <property type="protein sequence ID" value="RUM08845.1"/>
    <property type="molecule type" value="Genomic_DNA"/>
</dbReference>
<organism evidence="1 2">
    <name type="scientific">Rhizobium chutanense</name>
    <dbReference type="NCBI Taxonomy" id="2035448"/>
    <lineage>
        <taxon>Bacteria</taxon>
        <taxon>Pseudomonadati</taxon>
        <taxon>Pseudomonadota</taxon>
        <taxon>Alphaproteobacteria</taxon>
        <taxon>Hyphomicrobiales</taxon>
        <taxon>Rhizobiaceae</taxon>
        <taxon>Rhizobium/Agrobacterium group</taxon>
        <taxon>Rhizobium</taxon>
    </lineage>
</organism>
<name>A0A432P7U9_9HYPH</name>
<proteinExistence type="predicted"/>
<dbReference type="AlphaFoldDB" id="A0A432P7U9"/>
<accession>A0A432P7U9</accession>